<feature type="transmembrane region" description="Helical" evidence="1">
    <location>
        <begin position="20"/>
        <end position="42"/>
    </location>
</feature>
<dbReference type="AlphaFoldDB" id="A0A832RVR7"/>
<evidence type="ECO:0000313" key="3">
    <source>
        <dbReference type="Proteomes" id="UP000600363"/>
    </source>
</evidence>
<keyword evidence="1" id="KW-1133">Transmembrane helix</keyword>
<evidence type="ECO:0000256" key="1">
    <source>
        <dbReference type="SAM" id="Phobius"/>
    </source>
</evidence>
<reference evidence="2" key="1">
    <citation type="journal article" date="2020" name="bioRxiv">
        <title>A rank-normalized archaeal taxonomy based on genome phylogeny resolves widespread incomplete and uneven classifications.</title>
        <authorList>
            <person name="Rinke C."/>
            <person name="Chuvochina M."/>
            <person name="Mussig A.J."/>
            <person name="Chaumeil P.-A."/>
            <person name="Waite D.W."/>
            <person name="Whitman W.B."/>
            <person name="Parks D.H."/>
            <person name="Hugenholtz P."/>
        </authorList>
    </citation>
    <scope>NUCLEOTIDE SEQUENCE</scope>
    <source>
        <strain evidence="2">UBA12518</strain>
    </source>
</reference>
<evidence type="ECO:0000313" key="2">
    <source>
        <dbReference type="EMBL" id="HIH70357.1"/>
    </source>
</evidence>
<accession>A0A832RVR7</accession>
<dbReference type="InterPro" id="IPR018676">
    <property type="entry name" value="DUF2149"/>
</dbReference>
<dbReference type="RefSeq" id="WP_042686810.1">
    <property type="nucleotide sequence ID" value="NZ_DUIH01000023.1"/>
</dbReference>
<protein>
    <submittedName>
        <fullName evidence="2">DUF2149 domain-containing protein</fullName>
    </submittedName>
</protein>
<gene>
    <name evidence="2" type="ORF">HA299_07120</name>
</gene>
<dbReference type="EMBL" id="DUIH01000023">
    <property type="protein sequence ID" value="HIH70357.1"/>
    <property type="molecule type" value="Genomic_DNA"/>
</dbReference>
<dbReference type="Proteomes" id="UP000600363">
    <property type="component" value="Unassembled WGS sequence"/>
</dbReference>
<comment type="caution">
    <text evidence="2">The sequence shown here is derived from an EMBL/GenBank/DDBJ whole genome shotgun (WGS) entry which is preliminary data.</text>
</comment>
<proteinExistence type="predicted"/>
<keyword evidence="1" id="KW-0812">Transmembrane</keyword>
<dbReference type="Pfam" id="PF09919">
    <property type="entry name" value="DUF2149"/>
    <property type="match status" value="1"/>
</dbReference>
<name>A0A832RVR7_9EURY</name>
<organism evidence="2 3">
    <name type="scientific">Methermicoccus shengliensis</name>
    <dbReference type="NCBI Taxonomy" id="660064"/>
    <lineage>
        <taxon>Archaea</taxon>
        <taxon>Methanobacteriati</taxon>
        <taxon>Methanobacteriota</taxon>
        <taxon>Stenosarchaea group</taxon>
        <taxon>Methanomicrobia</taxon>
        <taxon>Methanosarcinales</taxon>
        <taxon>Methermicoccaceae</taxon>
        <taxon>Methermicoccus</taxon>
    </lineage>
</organism>
<sequence>MRRRRRLELALEEHDPMSSVANLFDVAMVFAVALLVAMVMFYNMPELVSPNENITIVKNPGEPDMQIIIKEGQEIEVLNMTDKLSGGQGVKMGVAYRLKDGRVIYVPENITEEQQ</sequence>
<keyword evidence="1" id="KW-0472">Membrane</keyword>